<accession>A0A919E3M3</accession>
<sequence length="153" mass="17393">MTDDRPDRRRESAMAETVPELLTDLRRLFARGSRETLRCRFRYSLGDPYAVAIDLILENGLSITWVVSRDLLSAGTRGPAGEGDFKVWPSCRHHSRRPCVYFSLDRPEGHVAFEAGLSEIRQWLDRTYDLVPAGRESELLDWDALADSLLGRG</sequence>
<protein>
    <recommendedName>
        <fullName evidence="9">SsgA family sporulation/cell division regulator</fullName>
    </recommendedName>
</protein>
<evidence type="ECO:0000256" key="1">
    <source>
        <dbReference type="ARBA" id="ARBA00004431"/>
    </source>
</evidence>
<dbReference type="InterPro" id="IPR038658">
    <property type="entry name" value="SsgB_sf"/>
</dbReference>
<evidence type="ECO:0000256" key="3">
    <source>
        <dbReference type="ARBA" id="ARBA00022618"/>
    </source>
</evidence>
<keyword evidence="6" id="KW-0131">Cell cycle</keyword>
<dbReference type="RefSeq" id="WP_189907424.1">
    <property type="nucleotide sequence ID" value="NZ_BNBC01000056.1"/>
</dbReference>
<keyword evidence="8" id="KW-1185">Reference proteome</keyword>
<keyword evidence="4" id="KW-0749">Sporulation</keyword>
<evidence type="ECO:0000313" key="8">
    <source>
        <dbReference type="Proteomes" id="UP000641386"/>
    </source>
</evidence>
<evidence type="ECO:0000256" key="6">
    <source>
        <dbReference type="ARBA" id="ARBA00023306"/>
    </source>
</evidence>
<name>A0A919E3M3_9ACTN</name>
<reference evidence="7" key="2">
    <citation type="submission" date="2020-09" db="EMBL/GenBank/DDBJ databases">
        <authorList>
            <person name="Sun Q."/>
            <person name="Ohkuma M."/>
        </authorList>
    </citation>
    <scope>NUCLEOTIDE SEQUENCE</scope>
    <source>
        <strain evidence="7">JCM 3302</strain>
    </source>
</reference>
<keyword evidence="3" id="KW-0132">Cell division</keyword>
<evidence type="ECO:0000256" key="2">
    <source>
        <dbReference type="ARBA" id="ARBA00009323"/>
    </source>
</evidence>
<dbReference type="GO" id="GO:0030435">
    <property type="term" value="P:sporulation resulting in formation of a cellular spore"/>
    <property type="evidence" value="ECO:0007669"/>
    <property type="project" value="UniProtKB-KW"/>
</dbReference>
<evidence type="ECO:0000256" key="5">
    <source>
        <dbReference type="ARBA" id="ARBA00023210"/>
    </source>
</evidence>
<comment type="caution">
    <text evidence="7">The sequence shown here is derived from an EMBL/GenBank/DDBJ whole genome shotgun (WGS) entry which is preliminary data.</text>
</comment>
<proteinExistence type="inferred from homology"/>
<gene>
    <name evidence="7" type="ORF">GCM10014715_76710</name>
</gene>
<dbReference type="Pfam" id="PF04686">
    <property type="entry name" value="SsgA"/>
    <property type="match status" value="1"/>
</dbReference>
<evidence type="ECO:0000313" key="7">
    <source>
        <dbReference type="EMBL" id="GHF09576.1"/>
    </source>
</evidence>
<organism evidence="7 8">
    <name type="scientific">Streptomyces spiralis</name>
    <dbReference type="NCBI Taxonomy" id="66376"/>
    <lineage>
        <taxon>Bacteria</taxon>
        <taxon>Bacillati</taxon>
        <taxon>Actinomycetota</taxon>
        <taxon>Actinomycetes</taxon>
        <taxon>Kitasatosporales</taxon>
        <taxon>Streptomycetaceae</taxon>
        <taxon>Streptomyces</taxon>
    </lineage>
</organism>
<comment type="similarity">
    <text evidence="2">Belongs to the SsgA family.</text>
</comment>
<evidence type="ECO:0000256" key="4">
    <source>
        <dbReference type="ARBA" id="ARBA00022969"/>
    </source>
</evidence>
<keyword evidence="5" id="KW-0717">Septation</keyword>
<dbReference type="GO" id="GO:0000917">
    <property type="term" value="P:division septum assembly"/>
    <property type="evidence" value="ECO:0007669"/>
    <property type="project" value="UniProtKB-KW"/>
</dbReference>
<dbReference type="Gene3D" id="2.30.31.20">
    <property type="entry name" value="Sporulation-specific cell division protein SsgB"/>
    <property type="match status" value="1"/>
</dbReference>
<dbReference type="GO" id="GO:0030428">
    <property type="term" value="C:cell septum"/>
    <property type="evidence" value="ECO:0007669"/>
    <property type="project" value="UniProtKB-SubCell"/>
</dbReference>
<dbReference type="AlphaFoldDB" id="A0A919E3M3"/>
<comment type="subcellular location">
    <subcellularLocation>
        <location evidence="1">Cell septum</location>
    </subcellularLocation>
</comment>
<dbReference type="InterPro" id="IPR006776">
    <property type="entry name" value="SsgB"/>
</dbReference>
<dbReference type="Proteomes" id="UP000641386">
    <property type="component" value="Unassembled WGS sequence"/>
</dbReference>
<dbReference type="EMBL" id="BNBC01000056">
    <property type="protein sequence ID" value="GHF09576.1"/>
    <property type="molecule type" value="Genomic_DNA"/>
</dbReference>
<reference evidence="7" key="1">
    <citation type="journal article" date="2014" name="Int. J. Syst. Evol. Microbiol.">
        <title>Complete genome sequence of Corynebacterium casei LMG S-19264T (=DSM 44701T), isolated from a smear-ripened cheese.</title>
        <authorList>
            <consortium name="US DOE Joint Genome Institute (JGI-PGF)"/>
            <person name="Walter F."/>
            <person name="Albersmeier A."/>
            <person name="Kalinowski J."/>
            <person name="Ruckert C."/>
        </authorList>
    </citation>
    <scope>NUCLEOTIDE SEQUENCE</scope>
    <source>
        <strain evidence="7">JCM 3302</strain>
    </source>
</reference>
<evidence type="ECO:0008006" key="9">
    <source>
        <dbReference type="Google" id="ProtNLM"/>
    </source>
</evidence>